<keyword evidence="6" id="KW-1185">Reference proteome</keyword>
<dbReference type="InterPro" id="IPR039422">
    <property type="entry name" value="MarR/SlyA-like"/>
</dbReference>
<gene>
    <name evidence="5" type="ORF">ACFYTF_16705</name>
</gene>
<reference evidence="5 6" key="1">
    <citation type="submission" date="2024-10" db="EMBL/GenBank/DDBJ databases">
        <title>The Natural Products Discovery Center: Release of the First 8490 Sequenced Strains for Exploring Actinobacteria Biosynthetic Diversity.</title>
        <authorList>
            <person name="Kalkreuter E."/>
            <person name="Kautsar S.A."/>
            <person name="Yang D."/>
            <person name="Bader C.D."/>
            <person name="Teijaro C.N."/>
            <person name="Fluegel L."/>
            <person name="Davis C.M."/>
            <person name="Simpson J.R."/>
            <person name="Lauterbach L."/>
            <person name="Steele A.D."/>
            <person name="Gui C."/>
            <person name="Meng S."/>
            <person name="Li G."/>
            <person name="Viehrig K."/>
            <person name="Ye F."/>
            <person name="Su P."/>
            <person name="Kiefer A.F."/>
            <person name="Nichols A."/>
            <person name="Cepeda A.J."/>
            <person name="Yan W."/>
            <person name="Fan B."/>
            <person name="Jiang Y."/>
            <person name="Adhikari A."/>
            <person name="Zheng C.-J."/>
            <person name="Schuster L."/>
            <person name="Cowan T.M."/>
            <person name="Smanski M.J."/>
            <person name="Chevrette M.G."/>
            <person name="De Carvalho L.P.S."/>
            <person name="Shen B."/>
        </authorList>
    </citation>
    <scope>NUCLEOTIDE SEQUENCE [LARGE SCALE GENOMIC DNA]</scope>
    <source>
        <strain evidence="5 6">NPDC004045</strain>
    </source>
</reference>
<dbReference type="Pfam" id="PF12802">
    <property type="entry name" value="MarR_2"/>
    <property type="match status" value="1"/>
</dbReference>
<evidence type="ECO:0000313" key="6">
    <source>
        <dbReference type="Proteomes" id="UP001601444"/>
    </source>
</evidence>
<evidence type="ECO:0000256" key="1">
    <source>
        <dbReference type="ARBA" id="ARBA00023015"/>
    </source>
</evidence>
<protein>
    <submittedName>
        <fullName evidence="5">MarR family winged helix-turn-helix transcriptional regulator</fullName>
    </submittedName>
</protein>
<evidence type="ECO:0000256" key="2">
    <source>
        <dbReference type="ARBA" id="ARBA00023125"/>
    </source>
</evidence>
<organism evidence="5 6">
    <name type="scientific">Nocardia thailandica</name>
    <dbReference type="NCBI Taxonomy" id="257275"/>
    <lineage>
        <taxon>Bacteria</taxon>
        <taxon>Bacillati</taxon>
        <taxon>Actinomycetota</taxon>
        <taxon>Actinomycetes</taxon>
        <taxon>Mycobacteriales</taxon>
        <taxon>Nocardiaceae</taxon>
        <taxon>Nocardia</taxon>
    </lineage>
</organism>
<dbReference type="Proteomes" id="UP001601444">
    <property type="component" value="Unassembled WGS sequence"/>
</dbReference>
<dbReference type="EMBL" id="JBIAMX010000009">
    <property type="protein sequence ID" value="MFF0544473.1"/>
    <property type="molecule type" value="Genomic_DNA"/>
</dbReference>
<feature type="domain" description="HTH marR-type" evidence="4">
    <location>
        <begin position="1"/>
        <end position="148"/>
    </location>
</feature>
<name>A0ABW6PPZ3_9NOCA</name>
<comment type="caution">
    <text evidence="5">The sequence shown here is derived from an EMBL/GenBank/DDBJ whole genome shotgun (WGS) entry which is preliminary data.</text>
</comment>
<proteinExistence type="predicted"/>
<sequence>MSTDRPRTAGVPRPVNTAVLLREAFTALNAVALDRLAATGHEAVRVAHGVVFQHLDDSGTTVSALAERAGMTKQAMAELVVHLEKHGYVTREPDPTDRRAKRVVPTARGADVVAIAQSTVPAIEDALRALLGADRWEQLRTDLRIVADAAGAIGASIAADARPR</sequence>
<dbReference type="Gene3D" id="1.10.10.10">
    <property type="entry name" value="Winged helix-like DNA-binding domain superfamily/Winged helix DNA-binding domain"/>
    <property type="match status" value="1"/>
</dbReference>
<keyword evidence="3" id="KW-0804">Transcription</keyword>
<dbReference type="PANTHER" id="PTHR33164:SF57">
    <property type="entry name" value="MARR-FAMILY TRANSCRIPTIONAL REGULATOR"/>
    <property type="match status" value="1"/>
</dbReference>
<evidence type="ECO:0000259" key="4">
    <source>
        <dbReference type="PROSITE" id="PS50995"/>
    </source>
</evidence>
<dbReference type="RefSeq" id="WP_387701015.1">
    <property type="nucleotide sequence ID" value="NZ_JBIAMX010000009.1"/>
</dbReference>
<keyword evidence="2" id="KW-0238">DNA-binding</keyword>
<dbReference type="InterPro" id="IPR036388">
    <property type="entry name" value="WH-like_DNA-bd_sf"/>
</dbReference>
<dbReference type="InterPro" id="IPR036390">
    <property type="entry name" value="WH_DNA-bd_sf"/>
</dbReference>
<keyword evidence="1" id="KW-0805">Transcription regulation</keyword>
<evidence type="ECO:0000256" key="3">
    <source>
        <dbReference type="ARBA" id="ARBA00023163"/>
    </source>
</evidence>
<evidence type="ECO:0000313" key="5">
    <source>
        <dbReference type="EMBL" id="MFF0544473.1"/>
    </source>
</evidence>
<dbReference type="PANTHER" id="PTHR33164">
    <property type="entry name" value="TRANSCRIPTIONAL REGULATOR, MARR FAMILY"/>
    <property type="match status" value="1"/>
</dbReference>
<dbReference type="InterPro" id="IPR023187">
    <property type="entry name" value="Tscrpt_reg_MarR-type_CS"/>
</dbReference>
<dbReference type="InterPro" id="IPR000835">
    <property type="entry name" value="HTH_MarR-typ"/>
</dbReference>
<dbReference type="SMART" id="SM00347">
    <property type="entry name" value="HTH_MARR"/>
    <property type="match status" value="1"/>
</dbReference>
<dbReference type="PROSITE" id="PS01117">
    <property type="entry name" value="HTH_MARR_1"/>
    <property type="match status" value="1"/>
</dbReference>
<dbReference type="PROSITE" id="PS50995">
    <property type="entry name" value="HTH_MARR_2"/>
    <property type="match status" value="1"/>
</dbReference>
<dbReference type="SUPFAM" id="SSF46785">
    <property type="entry name" value="Winged helix' DNA-binding domain"/>
    <property type="match status" value="1"/>
</dbReference>
<accession>A0ABW6PPZ3</accession>